<dbReference type="SUPFAM" id="SSF48452">
    <property type="entry name" value="TPR-like"/>
    <property type="match status" value="1"/>
</dbReference>
<dbReference type="EMBL" id="PDES01000014">
    <property type="protein sequence ID" value="RRQ82509.1"/>
    <property type="molecule type" value="Genomic_DNA"/>
</dbReference>
<dbReference type="Proteomes" id="UP000276379">
    <property type="component" value="Unassembled WGS sequence"/>
</dbReference>
<accession>A0A426RZW8</accession>
<dbReference type="InterPro" id="IPR011990">
    <property type="entry name" value="TPR-like_helical_dom_sf"/>
</dbReference>
<evidence type="ECO:0000313" key="1">
    <source>
        <dbReference type="EMBL" id="RRQ82509.1"/>
    </source>
</evidence>
<comment type="caution">
    <text evidence="1">The sequence shown here is derived from an EMBL/GenBank/DDBJ whole genome shotgun (WGS) entry which is preliminary data.</text>
</comment>
<reference evidence="1 2" key="1">
    <citation type="submission" date="2017-10" db="EMBL/GenBank/DDBJ databases">
        <title>Draft genome of actinobacteria isolated from guarana (Paullinia cupana (Mart.) Ducke.</title>
        <authorList>
            <person name="Siqueira K.A."/>
            <person name="Liotti R.G."/>
            <person name="Mendes T.A."/>
            <person name="Soares M.A."/>
        </authorList>
    </citation>
    <scope>NUCLEOTIDE SEQUENCE [LARGE SCALE GENOMIC DNA]</scope>
    <source>
        <strain evidence="1 2">199</strain>
    </source>
</reference>
<dbReference type="AlphaFoldDB" id="A0A426RZW8"/>
<keyword evidence="2" id="KW-1185">Reference proteome</keyword>
<dbReference type="Gene3D" id="1.25.40.10">
    <property type="entry name" value="Tetratricopeptide repeat domain"/>
    <property type="match status" value="1"/>
</dbReference>
<protein>
    <submittedName>
        <fullName evidence="1">Uncharacterized protein</fullName>
    </submittedName>
</protein>
<gene>
    <name evidence="1" type="ORF">CQW44_29400</name>
</gene>
<evidence type="ECO:0000313" key="2">
    <source>
        <dbReference type="Proteomes" id="UP000276379"/>
    </source>
</evidence>
<name>A0A426RZW8_9ACTN</name>
<proteinExistence type="predicted"/>
<organism evidence="1 2">
    <name type="scientific">Streptomyces griseofuscus</name>
    <dbReference type="NCBI Taxonomy" id="146922"/>
    <lineage>
        <taxon>Bacteria</taxon>
        <taxon>Bacillati</taxon>
        <taxon>Actinomycetota</taxon>
        <taxon>Actinomycetes</taxon>
        <taxon>Kitasatosporales</taxon>
        <taxon>Streptomycetaceae</taxon>
        <taxon>Streptomyces</taxon>
    </lineage>
</organism>
<sequence>MVETALSAVLNFLGRHEEGIEAARRALELDPSVTYAWVNLYTGLALDQGPQTALRELSQVTPTVLRAMPETGPHDVALLSLRGILRIASGSLKRGAEECRTALELGRADRVSTLSDFTHAHLAIAQYLLGDREDVPISCERGFAITANGEGNTAAYAWEHAAPCRLAAGRGEWAAALEHLHALENRSVTDRVDTAHTSALCAVSRAIYAQARGDHQAMLTAVEPLAQSKTGWARQLQVYWLPLHVRRRPGSRICE</sequence>